<dbReference type="CDD" id="cd00622">
    <property type="entry name" value="PLPDE_III_ODC"/>
    <property type="match status" value="1"/>
</dbReference>
<comment type="caution">
    <text evidence="11">The sequence shown here is derived from an EMBL/GenBank/DDBJ whole genome shotgun (WGS) entry which is preliminary data.</text>
</comment>
<dbReference type="PRINTS" id="PR01179">
    <property type="entry name" value="ODADCRBXLASE"/>
</dbReference>
<name>A0A9E5JT29_9GAMM</name>
<dbReference type="SUPFAM" id="SSF51419">
    <property type="entry name" value="PLP-binding barrel"/>
    <property type="match status" value="1"/>
</dbReference>
<dbReference type="EMBL" id="JAAONZ010000003">
    <property type="protein sequence ID" value="NHO65053.1"/>
    <property type="molecule type" value="Genomic_DNA"/>
</dbReference>
<feature type="domain" description="Orn/DAP/Arg decarboxylase 2 N-terminal" evidence="10">
    <location>
        <begin position="60"/>
        <end position="294"/>
    </location>
</feature>
<dbReference type="EC" id="4.1.1.17" evidence="6"/>
<evidence type="ECO:0000313" key="12">
    <source>
        <dbReference type="Proteomes" id="UP000787472"/>
    </source>
</evidence>
<evidence type="ECO:0000256" key="5">
    <source>
        <dbReference type="ARBA" id="ARBA00034115"/>
    </source>
</evidence>
<evidence type="ECO:0000256" key="7">
    <source>
        <dbReference type="ARBA" id="ARBA00049127"/>
    </source>
</evidence>
<dbReference type="FunFam" id="3.20.20.10:FF:000008">
    <property type="entry name" value="Ornithine decarboxylase"/>
    <property type="match status" value="1"/>
</dbReference>
<dbReference type="InterPro" id="IPR002433">
    <property type="entry name" value="Orn_de-COase"/>
</dbReference>
<feature type="active site" description="Proton donor" evidence="8">
    <location>
        <position position="354"/>
    </location>
</feature>
<evidence type="ECO:0000256" key="9">
    <source>
        <dbReference type="SAM" id="MobiDB-lite"/>
    </source>
</evidence>
<dbReference type="PANTHER" id="PTHR11482">
    <property type="entry name" value="ARGININE/DIAMINOPIMELATE/ORNITHINE DECARBOXYLASE"/>
    <property type="match status" value="1"/>
</dbReference>
<dbReference type="AlphaFoldDB" id="A0A9E5JT29"/>
<keyword evidence="4" id="KW-0456">Lyase</keyword>
<dbReference type="GO" id="GO:0033387">
    <property type="term" value="P:putrescine biosynthetic process from arginine, via ornithine"/>
    <property type="evidence" value="ECO:0007669"/>
    <property type="project" value="TreeGrafter"/>
</dbReference>
<dbReference type="InterPro" id="IPR000183">
    <property type="entry name" value="Orn/DAP/Arg_de-COase"/>
</dbReference>
<dbReference type="Gene3D" id="3.20.20.10">
    <property type="entry name" value="Alanine racemase"/>
    <property type="match status" value="1"/>
</dbReference>
<dbReference type="InterPro" id="IPR029066">
    <property type="entry name" value="PLP-binding_barrel"/>
</dbReference>
<evidence type="ECO:0000313" key="11">
    <source>
        <dbReference type="EMBL" id="NHO65053.1"/>
    </source>
</evidence>
<evidence type="ECO:0000256" key="2">
    <source>
        <dbReference type="ARBA" id="ARBA00008872"/>
    </source>
</evidence>
<gene>
    <name evidence="11" type="ORF">G8770_05800</name>
</gene>
<dbReference type="PROSITE" id="PS00878">
    <property type="entry name" value="ODR_DC_2_1"/>
    <property type="match status" value="1"/>
</dbReference>
<dbReference type="GO" id="GO:0005737">
    <property type="term" value="C:cytoplasm"/>
    <property type="evidence" value="ECO:0007669"/>
    <property type="project" value="TreeGrafter"/>
</dbReference>
<dbReference type="InterPro" id="IPR022653">
    <property type="entry name" value="De-COase2_pyr-phos_BS"/>
</dbReference>
<dbReference type="PRINTS" id="PR01182">
    <property type="entry name" value="ORNDCRBXLASE"/>
</dbReference>
<evidence type="ECO:0000256" key="1">
    <source>
        <dbReference type="ARBA" id="ARBA00001933"/>
    </source>
</evidence>
<dbReference type="InterPro" id="IPR022644">
    <property type="entry name" value="De-COase2_N"/>
</dbReference>
<evidence type="ECO:0000256" key="4">
    <source>
        <dbReference type="ARBA" id="ARBA00023239"/>
    </source>
</evidence>
<comment type="similarity">
    <text evidence="2">Belongs to the Orn/Lys/Arg decarboxylase class-II family.</text>
</comment>
<evidence type="ECO:0000259" key="10">
    <source>
        <dbReference type="Pfam" id="PF02784"/>
    </source>
</evidence>
<evidence type="ECO:0000256" key="6">
    <source>
        <dbReference type="ARBA" id="ARBA00034138"/>
    </source>
</evidence>
<feature type="modified residue" description="N6-(pyridoxal phosphate)lysine" evidence="8">
    <location>
        <position position="84"/>
    </location>
</feature>
<dbReference type="Pfam" id="PF02784">
    <property type="entry name" value="Orn_Arg_deC_N"/>
    <property type="match status" value="1"/>
</dbReference>
<comment type="pathway">
    <text evidence="5">Amine and polyamine biosynthesis; putrescine biosynthesis via L-ornithine pathway; putrescine from L-ornithine: step 1/1.</text>
</comment>
<keyword evidence="3 8" id="KW-0663">Pyridoxal phosphate</keyword>
<dbReference type="InterPro" id="IPR009006">
    <property type="entry name" value="Ala_racemase/Decarboxylase_C"/>
</dbReference>
<dbReference type="SUPFAM" id="SSF50621">
    <property type="entry name" value="Alanine racemase C-terminal domain-like"/>
    <property type="match status" value="1"/>
</dbReference>
<evidence type="ECO:0000256" key="3">
    <source>
        <dbReference type="ARBA" id="ARBA00022898"/>
    </source>
</evidence>
<comment type="catalytic activity">
    <reaction evidence="7">
        <text>L-ornithine + H(+) = putrescine + CO2</text>
        <dbReference type="Rhea" id="RHEA:22964"/>
        <dbReference type="ChEBI" id="CHEBI:15378"/>
        <dbReference type="ChEBI" id="CHEBI:16526"/>
        <dbReference type="ChEBI" id="CHEBI:46911"/>
        <dbReference type="ChEBI" id="CHEBI:326268"/>
        <dbReference type="EC" id="4.1.1.17"/>
    </reaction>
</comment>
<keyword evidence="12" id="KW-1185">Reference proteome</keyword>
<proteinExistence type="inferred from homology"/>
<dbReference type="RefSeq" id="WP_167183105.1">
    <property type="nucleotide sequence ID" value="NZ_JAAONZ010000003.1"/>
</dbReference>
<evidence type="ECO:0000256" key="8">
    <source>
        <dbReference type="PIRSR" id="PIRSR600183-50"/>
    </source>
</evidence>
<sequence>MIRLGRFDDDTLNTTFSSPAEHALPLDSPIPPHSPSPATPQCGRELSLPKDYPPQLRIDLATITRQVKAFHRALPRVTPYYAVKANPHPRILKHLQQLGMRFEIASEGELQLLQSLGIAGADVMFSNPIKTPQSTRAAERHGIQWYAFDCLEELVSLSTHAPNGRFVLRIAVDNRDSVWPLDSKFGADEDNIDRLLNYAAAHRLNVAGLAFHVGSQCKSSSSWQDAIKRCLKIFAKMKALGLTPRLLNIGGGFPTPISPAIISIETIARELQPMLEAIPQEIEVAAEPGRYVVAASGTLHCQIVRTTQRQQQSWAYLNCGFYGGLIELNEAFGFELISERPGPLGPWVIAGPTCDAIDRFTPLYQLPLASRAGDRIRIPHMGAYCTACACEFNGFPAPEIHLYDSSIQAPETAPERQQSSE</sequence>
<accession>A0A9E5JT29</accession>
<comment type="cofactor">
    <cofactor evidence="1 8">
        <name>pyridoxal 5'-phosphate</name>
        <dbReference type="ChEBI" id="CHEBI:597326"/>
    </cofactor>
</comment>
<dbReference type="Gene3D" id="2.40.37.10">
    <property type="entry name" value="Lyase, Ornithine Decarboxylase, Chain A, domain 1"/>
    <property type="match status" value="1"/>
</dbReference>
<dbReference type="GO" id="GO:0004586">
    <property type="term" value="F:ornithine decarboxylase activity"/>
    <property type="evidence" value="ECO:0007669"/>
    <property type="project" value="UniProtKB-EC"/>
</dbReference>
<reference evidence="11" key="1">
    <citation type="submission" date="2020-03" db="EMBL/GenBank/DDBJ databases">
        <authorList>
            <person name="Guo F."/>
        </authorList>
    </citation>
    <scope>NUCLEOTIDE SEQUENCE</scope>
    <source>
        <strain evidence="11">JCM 30134</strain>
    </source>
</reference>
<dbReference type="PANTHER" id="PTHR11482:SF6">
    <property type="entry name" value="ORNITHINE DECARBOXYLASE 1-RELATED"/>
    <property type="match status" value="1"/>
</dbReference>
<feature type="region of interest" description="Disordered" evidence="9">
    <location>
        <begin position="13"/>
        <end position="44"/>
    </location>
</feature>
<dbReference type="Proteomes" id="UP000787472">
    <property type="component" value="Unassembled WGS sequence"/>
</dbReference>
<protein>
    <recommendedName>
        <fullName evidence="6">ornithine decarboxylase</fullName>
        <ecNumber evidence="6">4.1.1.17</ecNumber>
    </recommendedName>
</protein>
<organism evidence="11 12">
    <name type="scientific">Pseudomaricurvus hydrocarbonicus</name>
    <dbReference type="NCBI Taxonomy" id="1470433"/>
    <lineage>
        <taxon>Bacteria</taxon>
        <taxon>Pseudomonadati</taxon>
        <taxon>Pseudomonadota</taxon>
        <taxon>Gammaproteobacteria</taxon>
        <taxon>Cellvibrionales</taxon>
        <taxon>Cellvibrionaceae</taxon>
        <taxon>Pseudomaricurvus</taxon>
    </lineage>
</organism>
<feature type="compositionally biased region" description="Pro residues" evidence="9">
    <location>
        <begin position="28"/>
        <end position="38"/>
    </location>
</feature>